<name>A0A4R0QXN7_9BIFI</name>
<evidence type="ECO:0000259" key="7">
    <source>
        <dbReference type="PROSITE" id="PS50850"/>
    </source>
</evidence>
<dbReference type="InterPro" id="IPR036259">
    <property type="entry name" value="MFS_trans_sf"/>
</dbReference>
<dbReference type="Pfam" id="PF07690">
    <property type="entry name" value="MFS_1"/>
    <property type="match status" value="1"/>
</dbReference>
<feature type="transmembrane region" description="Helical" evidence="6">
    <location>
        <begin position="325"/>
        <end position="350"/>
    </location>
</feature>
<feature type="transmembrane region" description="Helical" evidence="6">
    <location>
        <begin position="362"/>
        <end position="382"/>
    </location>
</feature>
<keyword evidence="4 6" id="KW-1133">Transmembrane helix</keyword>
<feature type="transmembrane region" description="Helical" evidence="6">
    <location>
        <begin position="264"/>
        <end position="288"/>
    </location>
</feature>
<keyword evidence="5 6" id="KW-0472">Membrane</keyword>
<comment type="caution">
    <text evidence="8">The sequence shown here is derived from an EMBL/GenBank/DDBJ whole genome shotgun (WGS) entry which is preliminary data.</text>
</comment>
<feature type="transmembrane region" description="Helical" evidence="6">
    <location>
        <begin position="225"/>
        <end position="244"/>
    </location>
</feature>
<dbReference type="AlphaFoldDB" id="A0A4R0QXN7"/>
<dbReference type="PROSITE" id="PS50850">
    <property type="entry name" value="MFS"/>
    <property type="match status" value="1"/>
</dbReference>
<comment type="subcellular location">
    <subcellularLocation>
        <location evidence="1">Cell inner membrane</location>
        <topology evidence="1">Multi-pass membrane protein</topology>
    </subcellularLocation>
</comment>
<evidence type="ECO:0000256" key="6">
    <source>
        <dbReference type="SAM" id="Phobius"/>
    </source>
</evidence>
<sequence length="414" mass="44717">MVSSDTKNNTLAHNESTSGRLGIIQIIPVFIAFFTMGFVDLVGTATNYVKPEFNLSNSTANLFTTMVFFWFLVLSIPTGMLMNKIGRRNTVVVAIWVTVAAMFIPVVAYIATSGTARFSLIVISFCLLGIGNALMQVSLNPLMSLFVKSDRLASMLTLGQFVKALASLIAPYIAAWLLVQFNAWWGIYIIYLAIAVVGVIALQFDKIDEPKVSAKSISFTDTVKLLGDRTVLLCFLAIVAHVGIDVGINAQAPRIIMERTDISLSMATTATMVYFVGRMIGSFAGGFVLQKISSKAGLRWCATVLGLSAILYFYFLLAPGNAPEWAFWVATFLAGVGNVNVFSISLAQALNHLPDYQNEISGLMIMGLVGGAVIPPLMGLAADVMGQIGGILIISICIAYVIVLAMKYKLIAER</sequence>
<dbReference type="GO" id="GO:0022857">
    <property type="term" value="F:transmembrane transporter activity"/>
    <property type="evidence" value="ECO:0007669"/>
    <property type="project" value="InterPro"/>
</dbReference>
<dbReference type="InterPro" id="IPR020846">
    <property type="entry name" value="MFS_dom"/>
</dbReference>
<feature type="transmembrane region" description="Helical" evidence="6">
    <location>
        <begin position="185"/>
        <end position="204"/>
    </location>
</feature>
<feature type="transmembrane region" description="Helical" evidence="6">
    <location>
        <begin position="91"/>
        <end position="112"/>
    </location>
</feature>
<dbReference type="InterPro" id="IPR011701">
    <property type="entry name" value="MFS"/>
</dbReference>
<keyword evidence="9" id="KW-1185">Reference proteome</keyword>
<feature type="domain" description="Major facilitator superfamily (MFS) profile" evidence="7">
    <location>
        <begin position="21"/>
        <end position="414"/>
    </location>
</feature>
<keyword evidence="3 6" id="KW-0812">Transmembrane</keyword>
<feature type="transmembrane region" description="Helical" evidence="6">
    <location>
        <begin position="388"/>
        <end position="406"/>
    </location>
</feature>
<accession>A0A4R0QXN7</accession>
<proteinExistence type="predicted"/>
<evidence type="ECO:0000313" key="8">
    <source>
        <dbReference type="EMBL" id="TCD54241.1"/>
    </source>
</evidence>
<dbReference type="RefSeq" id="WP_131283892.1">
    <property type="nucleotide sequence ID" value="NZ_RXLP01000019.1"/>
</dbReference>
<feature type="transmembrane region" description="Helical" evidence="6">
    <location>
        <begin position="118"/>
        <end position="139"/>
    </location>
</feature>
<feature type="transmembrane region" description="Helical" evidence="6">
    <location>
        <begin position="59"/>
        <end position="79"/>
    </location>
</feature>
<evidence type="ECO:0000256" key="4">
    <source>
        <dbReference type="ARBA" id="ARBA00022989"/>
    </source>
</evidence>
<feature type="transmembrane region" description="Helical" evidence="6">
    <location>
        <begin position="21"/>
        <end position="39"/>
    </location>
</feature>
<evidence type="ECO:0000256" key="5">
    <source>
        <dbReference type="ARBA" id="ARBA00023136"/>
    </source>
</evidence>
<dbReference type="Gene3D" id="1.20.1250.20">
    <property type="entry name" value="MFS general substrate transporter like domains"/>
    <property type="match status" value="2"/>
</dbReference>
<dbReference type="Proteomes" id="UP000291289">
    <property type="component" value="Unassembled WGS sequence"/>
</dbReference>
<gene>
    <name evidence="8" type="ORF">EJ419_04165</name>
</gene>
<dbReference type="OrthoDB" id="3225787at2"/>
<dbReference type="InterPro" id="IPR050375">
    <property type="entry name" value="MFS_TsgA-like"/>
</dbReference>
<dbReference type="EMBL" id="RXLP01000019">
    <property type="protein sequence ID" value="TCD54241.1"/>
    <property type="molecule type" value="Genomic_DNA"/>
</dbReference>
<evidence type="ECO:0000256" key="3">
    <source>
        <dbReference type="ARBA" id="ARBA00022692"/>
    </source>
</evidence>
<reference evidence="8 9" key="1">
    <citation type="submission" date="2018-12" db="EMBL/GenBank/DDBJ databases">
        <title>Alloscrdovia theropitheci sp. nov: a novel taxon from the feces of the bleeding-herat monkey (Theropithecus geleda).</title>
        <authorList>
            <person name="Modesto M."/>
        </authorList>
    </citation>
    <scope>NUCLEOTIDE SEQUENCE [LARGE SCALE GENOMIC DNA]</scope>
    <source>
        <strain evidence="8 9">GLDI4/2</strain>
    </source>
</reference>
<evidence type="ECO:0000256" key="1">
    <source>
        <dbReference type="ARBA" id="ARBA00004429"/>
    </source>
</evidence>
<keyword evidence="2" id="KW-1003">Cell membrane</keyword>
<feature type="transmembrane region" description="Helical" evidence="6">
    <location>
        <begin position="160"/>
        <end position="179"/>
    </location>
</feature>
<dbReference type="PANTHER" id="PTHR43702">
    <property type="entry name" value="L-FUCOSE-PROTON SYMPORTER"/>
    <property type="match status" value="1"/>
</dbReference>
<feature type="transmembrane region" description="Helical" evidence="6">
    <location>
        <begin position="300"/>
        <end position="319"/>
    </location>
</feature>
<organism evidence="8 9">
    <name type="scientific">Alloscardovia theropitheci</name>
    <dbReference type="NCBI Taxonomy" id="2496842"/>
    <lineage>
        <taxon>Bacteria</taxon>
        <taxon>Bacillati</taxon>
        <taxon>Actinomycetota</taxon>
        <taxon>Actinomycetes</taxon>
        <taxon>Bifidobacteriales</taxon>
        <taxon>Bifidobacteriaceae</taxon>
        <taxon>Alloscardovia</taxon>
    </lineage>
</organism>
<evidence type="ECO:0000256" key="2">
    <source>
        <dbReference type="ARBA" id="ARBA00022475"/>
    </source>
</evidence>
<evidence type="ECO:0000313" key="9">
    <source>
        <dbReference type="Proteomes" id="UP000291289"/>
    </source>
</evidence>
<protein>
    <submittedName>
        <fullName evidence="8">MFS transporter</fullName>
    </submittedName>
</protein>
<dbReference type="GO" id="GO:0005886">
    <property type="term" value="C:plasma membrane"/>
    <property type="evidence" value="ECO:0007669"/>
    <property type="project" value="UniProtKB-SubCell"/>
</dbReference>
<dbReference type="SUPFAM" id="SSF103473">
    <property type="entry name" value="MFS general substrate transporter"/>
    <property type="match status" value="1"/>
</dbReference>
<dbReference type="PANTHER" id="PTHR43702:SF3">
    <property type="entry name" value="PROTEIN TSGA"/>
    <property type="match status" value="1"/>
</dbReference>